<dbReference type="EMBL" id="AQGU01000029">
    <property type="protein sequence ID" value="MBE0361625.1"/>
    <property type="molecule type" value="Genomic_DNA"/>
</dbReference>
<keyword evidence="2" id="KW-1185">Reference proteome</keyword>
<dbReference type="RefSeq" id="WP_193156604.1">
    <property type="nucleotide sequence ID" value="NZ_AQGU01000029.1"/>
</dbReference>
<gene>
    <name evidence="1" type="ORF">PALI_b0625</name>
</gene>
<sequence>MQAIDYVRSIKNKELNQLTIEELAHVHLNSGLYNEIKGALLDSSLTTLIDEIRHAKFQHRSKSFLPVTAAFTILDQLGFCYSRKDMPLYSNVNASNIKKSLYYFCGFEENDKATKTLYALRNSFLHTASILAKAEFPNQPNHRFVYDREQSDLLRFPEVEWDGDFNNLTSEMSTRINPEIFVNMVEDAARNAKEHLYNNNLNIDCINGEPEFYYRFLGYRAK</sequence>
<proteinExistence type="predicted"/>
<organism evidence="1 2">
    <name type="scientific">Pseudoalteromonas aliena SW19</name>
    <dbReference type="NCBI Taxonomy" id="1314866"/>
    <lineage>
        <taxon>Bacteria</taxon>
        <taxon>Pseudomonadati</taxon>
        <taxon>Pseudomonadota</taxon>
        <taxon>Gammaproteobacteria</taxon>
        <taxon>Alteromonadales</taxon>
        <taxon>Pseudoalteromonadaceae</taxon>
        <taxon>Pseudoalteromonas</taxon>
    </lineage>
</organism>
<comment type="caution">
    <text evidence="1">The sequence shown here is derived from an EMBL/GenBank/DDBJ whole genome shotgun (WGS) entry which is preliminary data.</text>
</comment>
<evidence type="ECO:0000313" key="2">
    <source>
        <dbReference type="Proteomes" id="UP000648482"/>
    </source>
</evidence>
<protein>
    <submittedName>
        <fullName evidence="1">Uncharacterized protein</fullName>
    </submittedName>
</protein>
<name>A0ABR9E4T8_9GAMM</name>
<evidence type="ECO:0000313" key="1">
    <source>
        <dbReference type="EMBL" id="MBE0361625.1"/>
    </source>
</evidence>
<dbReference type="Proteomes" id="UP000648482">
    <property type="component" value="Unassembled WGS sequence"/>
</dbReference>
<reference evidence="1 2" key="1">
    <citation type="submission" date="2015-06" db="EMBL/GenBank/DDBJ databases">
        <title>Genome sequence of Pseudoalteromonas aliena.</title>
        <authorList>
            <person name="Xie B.-B."/>
            <person name="Rong J.-C."/>
            <person name="Qin Q.-L."/>
            <person name="Zhang Y.-Z."/>
        </authorList>
    </citation>
    <scope>NUCLEOTIDE SEQUENCE [LARGE SCALE GENOMIC DNA]</scope>
    <source>
        <strain evidence="1 2">SW19</strain>
    </source>
</reference>
<accession>A0ABR9E4T8</accession>